<dbReference type="PROSITE" id="PS51007">
    <property type="entry name" value="CYTC"/>
    <property type="match status" value="3"/>
</dbReference>
<keyword evidence="2" id="KW-0813">Transport</keyword>
<evidence type="ECO:0000256" key="5">
    <source>
        <dbReference type="ARBA" id="ARBA00022723"/>
    </source>
</evidence>
<protein>
    <submittedName>
        <fullName evidence="16">Gluconate 2-dehydrogenase cytochrome c subunit</fullName>
        <ecNumber evidence="16">1.1.99.3</ecNumber>
    </submittedName>
</protein>
<comment type="subcellular location">
    <subcellularLocation>
        <location evidence="1">Cell membrane</location>
    </subcellularLocation>
</comment>
<comment type="caution">
    <text evidence="16">The sequence shown here is derived from an EMBL/GenBank/DDBJ whole genome shotgun (WGS) entry which is preliminary data.</text>
</comment>
<evidence type="ECO:0000256" key="4">
    <source>
        <dbReference type="ARBA" id="ARBA00022617"/>
    </source>
</evidence>
<dbReference type="InterPro" id="IPR014353">
    <property type="entry name" value="Membr-bd_ADH_cyt_c"/>
</dbReference>
<dbReference type="InterPro" id="IPR036909">
    <property type="entry name" value="Cyt_c-like_dom_sf"/>
</dbReference>
<dbReference type="SUPFAM" id="SSF46626">
    <property type="entry name" value="Cytochrome c"/>
    <property type="match status" value="3"/>
</dbReference>
<feature type="binding site" description="covalent" evidence="11">
    <location>
        <position position="334"/>
    </location>
    <ligand>
        <name>heme c</name>
        <dbReference type="ChEBI" id="CHEBI:61717"/>
        <label>3</label>
    </ligand>
</feature>
<feature type="binding site" description="covalent" evidence="11">
    <location>
        <position position="44"/>
    </location>
    <ligand>
        <name>heme c</name>
        <dbReference type="ChEBI" id="CHEBI:61717"/>
        <label>1</label>
    </ligand>
</feature>
<dbReference type="EMBL" id="MAJD01000002">
    <property type="protein sequence ID" value="OBX33900.1"/>
    <property type="molecule type" value="Genomic_DNA"/>
</dbReference>
<feature type="binding site" description="covalent" evidence="11">
    <location>
        <position position="41"/>
    </location>
    <ligand>
        <name>heme c</name>
        <dbReference type="ChEBI" id="CHEBI:61717"/>
        <label>1</label>
    </ligand>
</feature>
<sequence length="449" mass="47748">MTTRYLIPLLAGGTLLSAMPAFADNDDIVKRGAYLARAGDCVACHSSPQGKPFAGGLGIESPFGTIYSTNITPDKENGIGSYTEEQFAAALREGKRADGANLYPAMPYPSYANLTDEDVHALYAYFMQGVEPVASQPPKTSLGFPFNQRWGISAWNWLFADAEPFTPQASHDELTERGRYLVEGLGHCGSCHTPRGIAQQEKALGGDSEAYLAGANLNGWWAPSLRAGDGGDGQGIESWDTQAIVDYLETGRNVHATVGGEMTSVIAHSTSYLSERDLMGIAQYLKSLPANPASDDAASTEVREQATDETAAHLTAAKNLSEGERLYVDNCAACHFNAGEGADRVFPQLDGNSLTNAENPAGLIHTILAGARPPATSKIPAQLPMPGFSWRLSDEEIASLATFVRGAWSNDAGPVTAEQVDEVRNALGDTPLSRAPDPNGSLNHEDGDQ</sequence>
<keyword evidence="8" id="KW-0249">Electron transport</keyword>
<name>A0A1B8NV63_HALEL</name>
<keyword evidence="16" id="KW-0560">Oxidoreductase</keyword>
<evidence type="ECO:0000256" key="11">
    <source>
        <dbReference type="PIRSR" id="PIRSR000018-50"/>
    </source>
</evidence>
<reference evidence="16 17" key="1">
    <citation type="submission" date="2016-06" db="EMBL/GenBank/DDBJ databases">
        <title>Genome sequence of halotolerant plant growth promoting strain of Halomonas elongata HEK1 isolated from salterns of Rann of Kutch, Gujarat, India.</title>
        <authorList>
            <person name="Gaba S."/>
            <person name="Singh R.N."/>
            <person name="Abrol S."/>
            <person name="Kaushik R."/>
            <person name="Saxena A.K."/>
        </authorList>
    </citation>
    <scope>NUCLEOTIDE SEQUENCE [LARGE SCALE GENOMIC DNA]</scope>
    <source>
        <strain evidence="16 17">HEK1</strain>
    </source>
</reference>
<dbReference type="InterPro" id="IPR009056">
    <property type="entry name" value="Cyt_c-like_dom"/>
</dbReference>
<keyword evidence="9 12" id="KW-0408">Iron</keyword>
<evidence type="ECO:0000256" key="3">
    <source>
        <dbReference type="ARBA" id="ARBA00022475"/>
    </source>
</evidence>
<feature type="binding site" description="covalent" evidence="11">
    <location>
        <position position="191"/>
    </location>
    <ligand>
        <name>heme c</name>
        <dbReference type="ChEBI" id="CHEBI:61717"/>
        <label>2</label>
    </ligand>
</feature>
<dbReference type="PIRSF" id="PIRSF000018">
    <property type="entry name" value="Mb_ADH_cyt_c"/>
    <property type="match status" value="1"/>
</dbReference>
<keyword evidence="3" id="KW-1003">Cell membrane</keyword>
<keyword evidence="5 12" id="KW-0479">Metal-binding</keyword>
<dbReference type="InterPro" id="IPR051459">
    <property type="entry name" value="Cytochrome_c-type_DH"/>
</dbReference>
<evidence type="ECO:0000256" key="6">
    <source>
        <dbReference type="ARBA" id="ARBA00022729"/>
    </source>
</evidence>
<dbReference type="PRINTS" id="PR00605">
    <property type="entry name" value="CYTCHROMECIC"/>
</dbReference>
<feature type="signal peptide" evidence="14">
    <location>
        <begin position="1"/>
        <end position="23"/>
    </location>
</feature>
<dbReference type="PANTHER" id="PTHR35008:SF8">
    <property type="entry name" value="ALCOHOL DEHYDROGENASE CYTOCHROME C SUBUNIT"/>
    <property type="match status" value="1"/>
</dbReference>
<evidence type="ECO:0000256" key="12">
    <source>
        <dbReference type="PIRSR" id="PIRSR000018-51"/>
    </source>
</evidence>
<proteinExistence type="predicted"/>
<dbReference type="PATRIC" id="fig|2746.7.peg.3018"/>
<evidence type="ECO:0000256" key="8">
    <source>
        <dbReference type="ARBA" id="ARBA00022982"/>
    </source>
</evidence>
<feature type="region of interest" description="Disordered" evidence="13">
    <location>
        <begin position="427"/>
        <end position="449"/>
    </location>
</feature>
<dbReference type="Pfam" id="PF00034">
    <property type="entry name" value="Cytochrom_C"/>
    <property type="match status" value="2"/>
</dbReference>
<feature type="binding site" description="axial binding residue" evidence="12">
    <location>
        <position position="192"/>
    </location>
    <ligand>
        <name>heme c</name>
        <dbReference type="ChEBI" id="CHEBI:61717"/>
        <label>2</label>
    </ligand>
    <ligandPart>
        <name>Fe</name>
        <dbReference type="ChEBI" id="CHEBI:18248"/>
    </ligandPart>
</feature>
<evidence type="ECO:0000256" key="10">
    <source>
        <dbReference type="ARBA" id="ARBA00023136"/>
    </source>
</evidence>
<feature type="domain" description="Cytochrome c" evidence="15">
    <location>
        <begin position="173"/>
        <end position="289"/>
    </location>
</feature>
<dbReference type="GO" id="GO:0009055">
    <property type="term" value="F:electron transfer activity"/>
    <property type="evidence" value="ECO:0007669"/>
    <property type="project" value="InterPro"/>
</dbReference>
<dbReference type="GO" id="GO:0005886">
    <property type="term" value="C:plasma membrane"/>
    <property type="evidence" value="ECO:0007669"/>
    <property type="project" value="UniProtKB-SubCell"/>
</dbReference>
<feature type="chain" id="PRO_5008611103" evidence="14">
    <location>
        <begin position="24"/>
        <end position="449"/>
    </location>
</feature>
<dbReference type="GO" id="GO:0033717">
    <property type="term" value="F:gluconate 2-dehydrogenase (acceptor) activity"/>
    <property type="evidence" value="ECO:0007669"/>
    <property type="project" value="UniProtKB-EC"/>
</dbReference>
<evidence type="ECO:0000256" key="14">
    <source>
        <dbReference type="SAM" id="SignalP"/>
    </source>
</evidence>
<keyword evidence="7" id="KW-0677">Repeat</keyword>
<evidence type="ECO:0000256" key="2">
    <source>
        <dbReference type="ARBA" id="ARBA00022448"/>
    </source>
</evidence>
<dbReference type="AlphaFoldDB" id="A0A1B8NV63"/>
<feature type="binding site" description="covalent" evidence="11">
    <location>
        <position position="188"/>
    </location>
    <ligand>
        <name>heme c</name>
        <dbReference type="ChEBI" id="CHEBI:61717"/>
        <label>2</label>
    </ligand>
</feature>
<keyword evidence="6 14" id="KW-0732">Signal</keyword>
<dbReference type="Proteomes" id="UP000092504">
    <property type="component" value="Unassembled WGS sequence"/>
</dbReference>
<evidence type="ECO:0000256" key="13">
    <source>
        <dbReference type="SAM" id="MobiDB-lite"/>
    </source>
</evidence>
<dbReference type="Gene3D" id="1.10.760.10">
    <property type="entry name" value="Cytochrome c-like domain"/>
    <property type="match status" value="3"/>
</dbReference>
<organism evidence="16 17">
    <name type="scientific">Halomonas elongata</name>
    <dbReference type="NCBI Taxonomy" id="2746"/>
    <lineage>
        <taxon>Bacteria</taxon>
        <taxon>Pseudomonadati</taxon>
        <taxon>Pseudomonadota</taxon>
        <taxon>Gammaproteobacteria</taxon>
        <taxon>Oceanospirillales</taxon>
        <taxon>Halomonadaceae</taxon>
        <taxon>Halomonas</taxon>
    </lineage>
</organism>
<evidence type="ECO:0000313" key="16">
    <source>
        <dbReference type="EMBL" id="OBX33900.1"/>
    </source>
</evidence>
<evidence type="ECO:0000256" key="9">
    <source>
        <dbReference type="ARBA" id="ARBA00023004"/>
    </source>
</evidence>
<dbReference type="EC" id="1.1.99.3" evidence="16"/>
<feature type="domain" description="Cytochrome c" evidence="15">
    <location>
        <begin position="27"/>
        <end position="130"/>
    </location>
</feature>
<comment type="cofactor">
    <cofactor evidence="11">
        <name>heme c</name>
        <dbReference type="ChEBI" id="CHEBI:61717"/>
    </cofactor>
    <text evidence="11">Binds 3 heme c groups covalently per subunit.</text>
</comment>
<gene>
    <name evidence="16" type="ORF">A8U91_02943</name>
</gene>
<feature type="binding site" description="covalent" evidence="11">
    <location>
        <position position="331"/>
    </location>
    <ligand>
        <name>heme c</name>
        <dbReference type="ChEBI" id="CHEBI:61717"/>
        <label>3</label>
    </ligand>
</feature>
<feature type="binding site" description="axial binding residue" evidence="12">
    <location>
        <position position="335"/>
    </location>
    <ligand>
        <name>heme c</name>
        <dbReference type="ChEBI" id="CHEBI:61717"/>
        <label>3</label>
    </ligand>
    <ligandPart>
        <name>Fe</name>
        <dbReference type="ChEBI" id="CHEBI:18248"/>
    </ligandPart>
</feature>
<keyword evidence="10" id="KW-0472">Membrane</keyword>
<accession>A0A1B8NV63</accession>
<evidence type="ECO:0000256" key="1">
    <source>
        <dbReference type="ARBA" id="ARBA00004236"/>
    </source>
</evidence>
<feature type="domain" description="Cytochrome c" evidence="15">
    <location>
        <begin position="318"/>
        <end position="408"/>
    </location>
</feature>
<dbReference type="GO" id="GO:0005506">
    <property type="term" value="F:iron ion binding"/>
    <property type="evidence" value="ECO:0007669"/>
    <property type="project" value="InterPro"/>
</dbReference>
<evidence type="ECO:0000256" key="7">
    <source>
        <dbReference type="ARBA" id="ARBA00022737"/>
    </source>
</evidence>
<evidence type="ECO:0000313" key="17">
    <source>
        <dbReference type="Proteomes" id="UP000092504"/>
    </source>
</evidence>
<evidence type="ECO:0000259" key="15">
    <source>
        <dbReference type="PROSITE" id="PS51007"/>
    </source>
</evidence>
<feature type="binding site" description="axial binding residue" evidence="12">
    <location>
        <position position="45"/>
    </location>
    <ligand>
        <name>heme c</name>
        <dbReference type="ChEBI" id="CHEBI:61717"/>
        <label>1</label>
    </ligand>
    <ligandPart>
        <name>Fe</name>
        <dbReference type="ChEBI" id="CHEBI:18248"/>
    </ligandPart>
</feature>
<dbReference type="PANTHER" id="PTHR35008">
    <property type="entry name" value="BLL4482 PROTEIN-RELATED"/>
    <property type="match status" value="1"/>
</dbReference>
<dbReference type="InterPro" id="IPR008168">
    <property type="entry name" value="Cyt_C_IC"/>
</dbReference>
<dbReference type="GO" id="GO:0020037">
    <property type="term" value="F:heme binding"/>
    <property type="evidence" value="ECO:0007669"/>
    <property type="project" value="InterPro"/>
</dbReference>
<keyword evidence="4 11" id="KW-0349">Heme</keyword>